<dbReference type="GO" id="GO:0000156">
    <property type="term" value="F:phosphorelay response regulator activity"/>
    <property type="evidence" value="ECO:0007669"/>
    <property type="project" value="UniProtKB-UniRule"/>
</dbReference>
<keyword evidence="8 15" id="KW-0902">Two-component regulatory system</keyword>
<evidence type="ECO:0000256" key="6">
    <source>
        <dbReference type="ARBA" id="ARBA00022741"/>
    </source>
</evidence>
<dbReference type="PRINTS" id="PR01590">
    <property type="entry name" value="HTHFIS"/>
</dbReference>
<evidence type="ECO:0000256" key="1">
    <source>
        <dbReference type="ARBA" id="ARBA00004496"/>
    </source>
</evidence>
<dbReference type="OrthoDB" id="9804019at2"/>
<dbReference type="InterPro" id="IPR025943">
    <property type="entry name" value="Sigma_54_int_dom_ATP-bd_2"/>
</dbReference>
<keyword evidence="19" id="KW-1185">Reference proteome</keyword>
<comment type="caution">
    <text evidence="18">The sequence shown here is derived from an EMBL/GenBank/DDBJ whole genome shotgun (WGS) entry which is preliminary data.</text>
</comment>
<evidence type="ECO:0000259" key="17">
    <source>
        <dbReference type="PROSITE" id="PS50110"/>
    </source>
</evidence>
<organism evidence="18 19">
    <name type="scientific">Pseudidiomarina gelatinasegens</name>
    <dbReference type="NCBI Taxonomy" id="2487740"/>
    <lineage>
        <taxon>Bacteria</taxon>
        <taxon>Pseudomonadati</taxon>
        <taxon>Pseudomonadota</taxon>
        <taxon>Gammaproteobacteria</taxon>
        <taxon>Alteromonadales</taxon>
        <taxon>Idiomarinaceae</taxon>
        <taxon>Pseudidiomarina</taxon>
    </lineage>
</organism>
<dbReference type="GO" id="GO:0005737">
    <property type="term" value="C:cytoplasm"/>
    <property type="evidence" value="ECO:0007669"/>
    <property type="project" value="UniProtKB-SubCell"/>
</dbReference>
<evidence type="ECO:0000256" key="4">
    <source>
        <dbReference type="ARBA" id="ARBA00022491"/>
    </source>
</evidence>
<dbReference type="EMBL" id="RSFE01000006">
    <property type="protein sequence ID" value="RWU09278.1"/>
    <property type="molecule type" value="Genomic_DNA"/>
</dbReference>
<protein>
    <recommendedName>
        <fullName evidence="2 15">DNA-binding transcriptional regulator NtrC</fullName>
    </recommendedName>
    <alternativeName>
        <fullName evidence="15">Nitrogen regulation protein NR(I)</fullName>
    </alternativeName>
</protein>
<keyword evidence="4 15" id="KW-0678">Repressor</keyword>
<dbReference type="Gene3D" id="3.40.50.300">
    <property type="entry name" value="P-loop containing nucleotide triphosphate hydrolases"/>
    <property type="match status" value="1"/>
</dbReference>
<dbReference type="Gene3D" id="1.10.8.60">
    <property type="match status" value="1"/>
</dbReference>
<keyword evidence="12 15" id="KW-0804">Transcription</keyword>
<comment type="function">
    <text evidence="15">Member of the two-component regulatory system NtrB/NtrC, which controls expression of the nitrogen-regulated (ntr) genes in response to nitrogen limitation. Phosphorylated NtrC binds directly to DNA and stimulates the formation of open promoter-sigma54-RNA polymerase complexes.</text>
</comment>
<dbReference type="InterPro" id="IPR010114">
    <property type="entry name" value="Transcript_reg_NtrC"/>
</dbReference>
<keyword evidence="7 15" id="KW-0067">ATP-binding</keyword>
<dbReference type="GO" id="GO:0006808">
    <property type="term" value="P:regulation of nitrogen utilization"/>
    <property type="evidence" value="ECO:0007669"/>
    <property type="project" value="UniProtKB-UniRule"/>
</dbReference>
<dbReference type="Gene3D" id="1.10.10.60">
    <property type="entry name" value="Homeodomain-like"/>
    <property type="match status" value="1"/>
</dbReference>
<evidence type="ECO:0000256" key="10">
    <source>
        <dbReference type="ARBA" id="ARBA00023125"/>
    </source>
</evidence>
<keyword evidence="3 15" id="KW-0963">Cytoplasm</keyword>
<dbReference type="SUPFAM" id="SSF52540">
    <property type="entry name" value="P-loop containing nucleoside triphosphate hydrolases"/>
    <property type="match status" value="1"/>
</dbReference>
<dbReference type="NCBIfam" id="NF008176">
    <property type="entry name" value="PRK10923.1"/>
    <property type="match status" value="1"/>
</dbReference>
<keyword evidence="5 14" id="KW-0597">Phosphoprotein</keyword>
<dbReference type="InterPro" id="IPR027417">
    <property type="entry name" value="P-loop_NTPase"/>
</dbReference>
<keyword evidence="6 15" id="KW-0547">Nucleotide-binding</keyword>
<dbReference type="SMART" id="SM00382">
    <property type="entry name" value="AAA"/>
    <property type="match status" value="1"/>
</dbReference>
<keyword evidence="10 15" id="KW-0238">DNA-binding</keyword>
<dbReference type="InterPro" id="IPR001789">
    <property type="entry name" value="Sig_transdc_resp-reg_receiver"/>
</dbReference>
<evidence type="ECO:0000256" key="2">
    <source>
        <dbReference type="ARBA" id="ARBA00019059"/>
    </source>
</evidence>
<evidence type="ECO:0000256" key="7">
    <source>
        <dbReference type="ARBA" id="ARBA00022840"/>
    </source>
</evidence>
<evidence type="ECO:0000256" key="12">
    <source>
        <dbReference type="ARBA" id="ARBA00023163"/>
    </source>
</evidence>
<dbReference type="Pfam" id="PF25601">
    <property type="entry name" value="AAA_lid_14"/>
    <property type="match status" value="1"/>
</dbReference>
<dbReference type="RefSeq" id="WP_128352616.1">
    <property type="nucleotide sequence ID" value="NZ_RSFE01000006.1"/>
</dbReference>
<feature type="domain" description="Response regulatory" evidence="17">
    <location>
        <begin position="3"/>
        <end position="117"/>
    </location>
</feature>
<name>A0A443YYP6_9GAMM</name>
<dbReference type="GO" id="GO:0006355">
    <property type="term" value="P:regulation of DNA-templated transcription"/>
    <property type="evidence" value="ECO:0007669"/>
    <property type="project" value="InterPro"/>
</dbReference>
<dbReference type="Pfam" id="PF00072">
    <property type="entry name" value="Response_reg"/>
    <property type="match status" value="1"/>
</dbReference>
<keyword evidence="13 15" id="KW-0535">Nitrogen fixation</keyword>
<evidence type="ECO:0000256" key="14">
    <source>
        <dbReference type="PROSITE-ProRule" id="PRU00169"/>
    </source>
</evidence>
<dbReference type="PROSITE" id="PS50110">
    <property type="entry name" value="RESPONSE_REGULATORY"/>
    <property type="match status" value="1"/>
</dbReference>
<dbReference type="InterPro" id="IPR025944">
    <property type="entry name" value="Sigma_54_int_dom_CS"/>
</dbReference>
<accession>A0A443YYP6</accession>
<dbReference type="FunFam" id="3.40.50.300:FF:000006">
    <property type="entry name" value="DNA-binding transcriptional regulator NtrC"/>
    <property type="match status" value="1"/>
</dbReference>
<dbReference type="PROSITE" id="PS00688">
    <property type="entry name" value="SIGMA54_INTERACT_3"/>
    <property type="match status" value="1"/>
</dbReference>
<dbReference type="InterPro" id="IPR058031">
    <property type="entry name" value="AAA_lid_NorR"/>
</dbReference>
<dbReference type="InterPro" id="IPR003593">
    <property type="entry name" value="AAA+_ATPase"/>
</dbReference>
<evidence type="ECO:0000259" key="16">
    <source>
        <dbReference type="PROSITE" id="PS50045"/>
    </source>
</evidence>
<dbReference type="PROSITE" id="PS50045">
    <property type="entry name" value="SIGMA54_INTERACT_4"/>
    <property type="match status" value="1"/>
</dbReference>
<dbReference type="SUPFAM" id="SSF52172">
    <property type="entry name" value="CheY-like"/>
    <property type="match status" value="1"/>
</dbReference>
<evidence type="ECO:0000313" key="19">
    <source>
        <dbReference type="Proteomes" id="UP000288789"/>
    </source>
</evidence>
<evidence type="ECO:0000256" key="11">
    <source>
        <dbReference type="ARBA" id="ARBA00023159"/>
    </source>
</evidence>
<dbReference type="NCBIfam" id="TIGR01818">
    <property type="entry name" value="ntrC"/>
    <property type="match status" value="1"/>
</dbReference>
<dbReference type="SUPFAM" id="SSF46689">
    <property type="entry name" value="Homeodomain-like"/>
    <property type="match status" value="1"/>
</dbReference>
<dbReference type="SMART" id="SM00448">
    <property type="entry name" value="REC"/>
    <property type="match status" value="1"/>
</dbReference>
<dbReference type="Pfam" id="PF02954">
    <property type="entry name" value="HTH_8"/>
    <property type="match status" value="1"/>
</dbReference>
<proteinExistence type="predicted"/>
<evidence type="ECO:0000256" key="9">
    <source>
        <dbReference type="ARBA" id="ARBA00023015"/>
    </source>
</evidence>
<evidence type="ECO:0000256" key="8">
    <source>
        <dbReference type="ARBA" id="ARBA00023012"/>
    </source>
</evidence>
<dbReference type="PANTHER" id="PTHR32071:SF95">
    <property type="entry name" value="DNA-BINDING TRANSCRIPTIONAL REGULATOR NTRC"/>
    <property type="match status" value="1"/>
</dbReference>
<dbReference type="InterPro" id="IPR002078">
    <property type="entry name" value="Sigma_54_int"/>
</dbReference>
<sequence length="465" mass="51102">MNSIWILDDDSSIRWVLERALARAGLSCTSFADAQSLYAALAEAQPKVLLTDIRMPGDDGLAVLRKLNHDYPQIAVIVMTAHSDLDSAVSAFQGGAFEYLAKPFDIDEVVHTVSRALARETEHTASPADAAEQANDVQEIIGNAPAMQDVFRAIGRLSHSSVTVLITGASGSGKELVARALHQHSPRAKKPFIALNMAAIPADLIESELFGHEKGAFTGATQKRQGRFEQAHGGTLFLDEIGDMPLAVQTRLLRVLAEGQFYPVGSYQPVKVDVRIIAATHQHLEQRVSQGDFREDLFHRLNVIRLQLPTLAERREDIPQLAQHFLQSAAQELGGSPKRLTPAAEQILVNAAWPGNVRQLENTCRWLTVMAPGQTIDVADLPHDLSNDEVKNTQANSAQWYTLLRNELKSRCEAGDTHILDNLLPTIEHLALDIALEHTDGHKQKAAELLGWGRNTLARKLNESK</sequence>
<dbReference type="FunFam" id="1.10.8.60:FF:000014">
    <property type="entry name" value="DNA-binding transcriptional regulator NtrC"/>
    <property type="match status" value="1"/>
</dbReference>
<dbReference type="Pfam" id="PF00158">
    <property type="entry name" value="Sigma54_activat"/>
    <property type="match status" value="1"/>
</dbReference>
<dbReference type="InterPro" id="IPR011006">
    <property type="entry name" value="CheY-like_superfamily"/>
</dbReference>
<dbReference type="CDD" id="cd00009">
    <property type="entry name" value="AAA"/>
    <property type="match status" value="1"/>
</dbReference>
<feature type="domain" description="Sigma-54 factor interaction" evidence="16">
    <location>
        <begin position="140"/>
        <end position="369"/>
    </location>
</feature>
<keyword evidence="9 15" id="KW-0805">Transcription regulation</keyword>
<dbReference type="AlphaFoldDB" id="A0A443YYP6"/>
<evidence type="ECO:0000256" key="3">
    <source>
        <dbReference type="ARBA" id="ARBA00022490"/>
    </source>
</evidence>
<comment type="subcellular location">
    <subcellularLocation>
        <location evidence="1 15">Cytoplasm</location>
    </subcellularLocation>
</comment>
<dbReference type="InterPro" id="IPR009057">
    <property type="entry name" value="Homeodomain-like_sf"/>
</dbReference>
<dbReference type="Gene3D" id="3.40.50.2300">
    <property type="match status" value="1"/>
</dbReference>
<reference evidence="18 19" key="1">
    <citation type="submission" date="2018-12" db="EMBL/GenBank/DDBJ databases">
        <authorList>
            <person name="Li A."/>
            <person name="Zhang M."/>
            <person name="Zhu H."/>
        </authorList>
    </citation>
    <scope>NUCLEOTIDE SEQUENCE [LARGE SCALE GENOMIC DNA]</scope>
    <source>
        <strain evidence="18 19">R04H25</strain>
    </source>
</reference>
<dbReference type="GO" id="GO:0043565">
    <property type="term" value="F:sequence-specific DNA binding"/>
    <property type="evidence" value="ECO:0007669"/>
    <property type="project" value="InterPro"/>
</dbReference>
<dbReference type="InterPro" id="IPR002197">
    <property type="entry name" value="HTH_Fis"/>
</dbReference>
<evidence type="ECO:0000256" key="15">
    <source>
        <dbReference type="RuleBase" id="RU365013"/>
    </source>
</evidence>
<evidence type="ECO:0000256" key="13">
    <source>
        <dbReference type="ARBA" id="ARBA00023231"/>
    </source>
</evidence>
<dbReference type="FunFam" id="3.40.50.2300:FF:000018">
    <property type="entry name" value="DNA-binding transcriptional regulator NtrC"/>
    <property type="match status" value="1"/>
</dbReference>
<feature type="modified residue" description="4-aspartylphosphate" evidence="14">
    <location>
        <position position="52"/>
    </location>
</feature>
<evidence type="ECO:0000256" key="5">
    <source>
        <dbReference type="ARBA" id="ARBA00022553"/>
    </source>
</evidence>
<gene>
    <name evidence="15 18" type="primary">ntrC</name>
    <name evidence="18" type="ORF">EGC76_08750</name>
</gene>
<dbReference type="Proteomes" id="UP000288789">
    <property type="component" value="Unassembled WGS sequence"/>
</dbReference>
<evidence type="ECO:0000313" key="18">
    <source>
        <dbReference type="EMBL" id="RWU09278.1"/>
    </source>
</evidence>
<dbReference type="PANTHER" id="PTHR32071">
    <property type="entry name" value="TRANSCRIPTIONAL REGULATORY PROTEIN"/>
    <property type="match status" value="1"/>
</dbReference>
<dbReference type="PROSITE" id="PS00676">
    <property type="entry name" value="SIGMA54_INTERACT_2"/>
    <property type="match status" value="1"/>
</dbReference>
<keyword evidence="11 15" id="KW-0010">Activator</keyword>
<dbReference type="GO" id="GO:0005524">
    <property type="term" value="F:ATP binding"/>
    <property type="evidence" value="ECO:0007669"/>
    <property type="project" value="UniProtKB-KW"/>
</dbReference>